<organism evidence="1 2">
    <name type="scientific">OM182 bacterium MED-G24</name>
    <dbReference type="NCBI Taxonomy" id="1986255"/>
    <lineage>
        <taxon>Bacteria</taxon>
        <taxon>Pseudomonadati</taxon>
        <taxon>Pseudomonadota</taxon>
        <taxon>Gammaproteobacteria</taxon>
        <taxon>OMG group</taxon>
        <taxon>OM182 clade</taxon>
    </lineage>
</organism>
<accession>A0A2A5WSL7</accession>
<dbReference type="Proteomes" id="UP000219327">
    <property type="component" value="Unassembled WGS sequence"/>
</dbReference>
<sequence>IWPGNNPAEGPGLIPGMASIHRIGLSDPEEDFVVLLWIHACFLTVLCAPADQKLWSLMAFDRDIPIRRKNLIMSFYEAMQKKHLYFAGPGHRMLSKNPTFTSMLDSLSDWFPDVTCVICVREPAKTVPSQLSSLGPALALLGHGKTIPSGFKKQIQSGLCHYYGAINHHMLLARHQQRPSMVIPMSRLKSDLLATVSDVLHLAEQPMSSQISDAIADHLEEPYQSGHRYDLADYDLTRDDIDRFFAAVWPLVISPEDDVPTNDVEHV</sequence>
<feature type="non-terminal residue" evidence="1">
    <location>
        <position position="1"/>
    </location>
</feature>
<evidence type="ECO:0000313" key="1">
    <source>
        <dbReference type="EMBL" id="PDH39535.1"/>
    </source>
</evidence>
<proteinExistence type="predicted"/>
<comment type="caution">
    <text evidence="1">The sequence shown here is derived from an EMBL/GenBank/DDBJ whole genome shotgun (WGS) entry which is preliminary data.</text>
</comment>
<dbReference type="Gene3D" id="3.40.50.300">
    <property type="entry name" value="P-loop containing nucleotide triphosphate hydrolases"/>
    <property type="match status" value="1"/>
</dbReference>
<reference evidence="1 2" key="1">
    <citation type="submission" date="2017-08" db="EMBL/GenBank/DDBJ databases">
        <title>Fine stratification of microbial communities through a metagenomic profile of the photic zone.</title>
        <authorList>
            <person name="Haro-Moreno J.M."/>
            <person name="Lopez-Perez M."/>
            <person name="De La Torre J."/>
            <person name="Picazo A."/>
            <person name="Camacho A."/>
            <person name="Rodriguez-Valera F."/>
        </authorList>
    </citation>
    <scope>NUCLEOTIDE SEQUENCE [LARGE SCALE GENOMIC DNA]</scope>
    <source>
        <strain evidence="1">MED-G24</strain>
    </source>
</reference>
<dbReference type="EMBL" id="NTKD01000023">
    <property type="protein sequence ID" value="PDH39535.1"/>
    <property type="molecule type" value="Genomic_DNA"/>
</dbReference>
<dbReference type="InterPro" id="IPR027417">
    <property type="entry name" value="P-loop_NTPase"/>
</dbReference>
<dbReference type="SUPFAM" id="SSF52540">
    <property type="entry name" value="P-loop containing nucleoside triphosphate hydrolases"/>
    <property type="match status" value="1"/>
</dbReference>
<dbReference type="AlphaFoldDB" id="A0A2A5WSL7"/>
<gene>
    <name evidence="1" type="ORF">CNE99_05395</name>
</gene>
<evidence type="ECO:0000313" key="2">
    <source>
        <dbReference type="Proteomes" id="UP000219327"/>
    </source>
</evidence>
<evidence type="ECO:0008006" key="3">
    <source>
        <dbReference type="Google" id="ProtNLM"/>
    </source>
</evidence>
<name>A0A2A5WSL7_9GAMM</name>
<protein>
    <recommendedName>
        <fullName evidence="3">Sulfotransferase family protein</fullName>
    </recommendedName>
</protein>